<name>A0A8B6DVV7_MYTGA</name>
<dbReference type="PANTHER" id="PTHR10219:SF25">
    <property type="entry name" value="PLECKSTRIN HOMOLOGY DOMAIN-CONTAINING FAMILY A MEMBER 8"/>
    <property type="match status" value="1"/>
</dbReference>
<dbReference type="PANTHER" id="PTHR10219">
    <property type="entry name" value="GLYCOLIPID TRANSFER PROTEIN-RELATED"/>
    <property type="match status" value="1"/>
</dbReference>
<reference evidence="3" key="1">
    <citation type="submission" date="2018-11" db="EMBL/GenBank/DDBJ databases">
        <authorList>
            <person name="Alioto T."/>
            <person name="Alioto T."/>
        </authorList>
    </citation>
    <scope>NUCLEOTIDE SEQUENCE</scope>
</reference>
<dbReference type="SUPFAM" id="SSF110004">
    <property type="entry name" value="Glycolipid transfer protein, GLTP"/>
    <property type="match status" value="1"/>
</dbReference>
<evidence type="ECO:0000313" key="3">
    <source>
        <dbReference type="EMBL" id="VDI25309.1"/>
    </source>
</evidence>
<comment type="caution">
    <text evidence="3">The sequence shown here is derived from an EMBL/GenBank/DDBJ whole genome shotgun (WGS) entry which is preliminary data.</text>
</comment>
<dbReference type="GO" id="GO:1902388">
    <property type="term" value="F:ceramide 1-phosphate transfer activity"/>
    <property type="evidence" value="ECO:0007669"/>
    <property type="project" value="TreeGrafter"/>
</dbReference>
<evidence type="ECO:0000259" key="2">
    <source>
        <dbReference type="Pfam" id="PF08718"/>
    </source>
</evidence>
<dbReference type="Pfam" id="PF08718">
    <property type="entry name" value="GLTP"/>
    <property type="match status" value="1"/>
</dbReference>
<dbReference type="EMBL" id="UYJE01004134">
    <property type="protein sequence ID" value="VDI25309.1"/>
    <property type="molecule type" value="Genomic_DNA"/>
</dbReference>
<evidence type="ECO:0000313" key="4">
    <source>
        <dbReference type="Proteomes" id="UP000596742"/>
    </source>
</evidence>
<accession>A0A8B6DVV7</accession>
<proteinExistence type="predicted"/>
<dbReference type="InterPro" id="IPR014830">
    <property type="entry name" value="Glycolipid_transfer_prot_dom"/>
</dbReference>
<feature type="domain" description="Glycolipid transfer protein" evidence="2">
    <location>
        <begin position="20"/>
        <end position="162"/>
    </location>
</feature>
<dbReference type="GO" id="GO:1902387">
    <property type="term" value="F:ceramide 1-phosphate binding"/>
    <property type="evidence" value="ECO:0007669"/>
    <property type="project" value="TreeGrafter"/>
</dbReference>
<dbReference type="OrthoDB" id="205255at2759"/>
<dbReference type="Gene3D" id="1.10.3520.10">
    <property type="entry name" value="Glycolipid transfer protein"/>
    <property type="match status" value="1"/>
</dbReference>
<sequence>MATFFSKVKQFPDVPEDEAITLDPYLEAAEGATTIFDLLGVAFTPVKSDITGNISKLRKRQAEDKEKFPTLNAILQDEKDNKTSKEGQIGALWLNRALFFIQQLLVHLIDSLRKEPDETKFRPIILKAYEETLKPFHGMIVKAVFSTVSRAAPYRPDLMKLLALNEEGKDEQVIADMESYLINLKKNNDVVIKIIKDLGLYADGKV</sequence>
<dbReference type="GO" id="GO:0005829">
    <property type="term" value="C:cytosol"/>
    <property type="evidence" value="ECO:0007669"/>
    <property type="project" value="TreeGrafter"/>
</dbReference>
<dbReference type="AlphaFoldDB" id="A0A8B6DVV7"/>
<dbReference type="Proteomes" id="UP000596742">
    <property type="component" value="Unassembled WGS sequence"/>
</dbReference>
<dbReference type="FunFam" id="1.10.3520.10:FF:000001">
    <property type="entry name" value="Pleckstrin domain-containing family A member 8"/>
    <property type="match status" value="1"/>
</dbReference>
<gene>
    <name evidence="3" type="ORF">MGAL_10B048672</name>
</gene>
<organism evidence="3 4">
    <name type="scientific">Mytilus galloprovincialis</name>
    <name type="common">Mediterranean mussel</name>
    <dbReference type="NCBI Taxonomy" id="29158"/>
    <lineage>
        <taxon>Eukaryota</taxon>
        <taxon>Metazoa</taxon>
        <taxon>Spiralia</taxon>
        <taxon>Lophotrochozoa</taxon>
        <taxon>Mollusca</taxon>
        <taxon>Bivalvia</taxon>
        <taxon>Autobranchia</taxon>
        <taxon>Pteriomorphia</taxon>
        <taxon>Mytilida</taxon>
        <taxon>Mytiloidea</taxon>
        <taxon>Mytilidae</taxon>
        <taxon>Mytilinae</taxon>
        <taxon>Mytilus</taxon>
    </lineage>
</organism>
<dbReference type="InterPro" id="IPR036497">
    <property type="entry name" value="GLTP_sf"/>
</dbReference>
<keyword evidence="4" id="KW-1185">Reference proteome</keyword>
<dbReference type="GO" id="GO:0016020">
    <property type="term" value="C:membrane"/>
    <property type="evidence" value="ECO:0007669"/>
    <property type="project" value="TreeGrafter"/>
</dbReference>
<keyword evidence="1" id="KW-0813">Transport</keyword>
<protein>
    <recommendedName>
        <fullName evidence="2">Glycolipid transfer protein domain-containing protein</fullName>
    </recommendedName>
</protein>
<evidence type="ECO:0000256" key="1">
    <source>
        <dbReference type="ARBA" id="ARBA00022448"/>
    </source>
</evidence>